<evidence type="ECO:0000313" key="2">
    <source>
        <dbReference type="EMBL" id="TXL64203.1"/>
    </source>
</evidence>
<dbReference type="Pfam" id="PF12915">
    <property type="entry name" value="DUF3833"/>
    <property type="match status" value="1"/>
</dbReference>
<dbReference type="InterPro" id="IPR006311">
    <property type="entry name" value="TAT_signal"/>
</dbReference>
<evidence type="ECO:0000313" key="3">
    <source>
        <dbReference type="Proteomes" id="UP000321548"/>
    </source>
</evidence>
<proteinExistence type="predicted"/>
<dbReference type="AlphaFoldDB" id="A0A5C8NS54"/>
<keyword evidence="1" id="KW-0732">Signal</keyword>
<evidence type="ECO:0000256" key="1">
    <source>
        <dbReference type="SAM" id="SignalP"/>
    </source>
</evidence>
<dbReference type="OrthoDB" id="5296954at2"/>
<protein>
    <submittedName>
        <fullName evidence="2">DUF3833 domain-containing protein</fullName>
    </submittedName>
</protein>
<organism evidence="2 3">
    <name type="scientific">Zeimonas arvi</name>
    <dbReference type="NCBI Taxonomy" id="2498847"/>
    <lineage>
        <taxon>Bacteria</taxon>
        <taxon>Pseudomonadati</taxon>
        <taxon>Pseudomonadota</taxon>
        <taxon>Betaproteobacteria</taxon>
        <taxon>Burkholderiales</taxon>
        <taxon>Burkholderiaceae</taxon>
        <taxon>Zeimonas</taxon>
    </lineage>
</organism>
<keyword evidence="3" id="KW-1185">Reference proteome</keyword>
<reference evidence="2 3" key="1">
    <citation type="submission" date="2019-06" db="EMBL/GenBank/DDBJ databases">
        <title>Quisquiliibacterium sp. nov., isolated from a maize field.</title>
        <authorList>
            <person name="Lin S.-Y."/>
            <person name="Tsai C.-F."/>
            <person name="Young C.-C."/>
        </authorList>
    </citation>
    <scope>NUCLEOTIDE SEQUENCE [LARGE SCALE GENOMIC DNA]</scope>
    <source>
        <strain evidence="2 3">CC-CFT501</strain>
    </source>
</reference>
<comment type="caution">
    <text evidence="2">The sequence shown here is derived from an EMBL/GenBank/DDBJ whole genome shotgun (WGS) entry which is preliminary data.</text>
</comment>
<dbReference type="EMBL" id="VDUY01000006">
    <property type="protein sequence ID" value="TXL64203.1"/>
    <property type="molecule type" value="Genomic_DNA"/>
</dbReference>
<feature type="chain" id="PRO_5022918538" evidence="1">
    <location>
        <begin position="36"/>
        <end position="208"/>
    </location>
</feature>
<sequence length="208" mass="22655">MKPIDHTVPPSRRRLLGLAAGAATLAAAGPLAGCAAIEPSAYANEKPALDLKRYFDGTVDAWGVFQDRSGRIVRRFVVAIRCSWQGDVGTLDEDFVYSDGSTQKRIWTLRKAGEAAPGGGVTPAGGTDAGVVRWTGTAADVVGEARGEVSGNAFNWRYTMALEVDGRTWHVDFDDWMYLVDERTMINRAVMSKFGVRLGEVLLSFRKR</sequence>
<dbReference type="InterPro" id="IPR024409">
    <property type="entry name" value="DUF3833"/>
</dbReference>
<accession>A0A5C8NS54</accession>
<dbReference type="PROSITE" id="PS51318">
    <property type="entry name" value="TAT"/>
    <property type="match status" value="1"/>
</dbReference>
<dbReference type="Proteomes" id="UP000321548">
    <property type="component" value="Unassembled WGS sequence"/>
</dbReference>
<feature type="signal peptide" evidence="1">
    <location>
        <begin position="1"/>
        <end position="35"/>
    </location>
</feature>
<dbReference type="RefSeq" id="WP_147705264.1">
    <property type="nucleotide sequence ID" value="NZ_VDUY01000006.1"/>
</dbReference>
<gene>
    <name evidence="2" type="ORF">FHP08_14785</name>
</gene>
<name>A0A5C8NS54_9BURK</name>